<evidence type="ECO:0000313" key="2">
    <source>
        <dbReference type="EMBL" id="SJZ86713.1"/>
    </source>
</evidence>
<dbReference type="AlphaFoldDB" id="A0A1T4P5C3"/>
<dbReference type="EMBL" id="FUXL01000003">
    <property type="protein sequence ID" value="SJZ86713.1"/>
    <property type="molecule type" value="Genomic_DNA"/>
</dbReference>
<dbReference type="InterPro" id="IPR050312">
    <property type="entry name" value="IolE/XylAMocC-like"/>
</dbReference>
<dbReference type="OrthoDB" id="127676at2"/>
<sequence length="273" mass="30139">MRIGMFTSGYQRNPLDHVFIDAARFGYDYVELWGGRPHAFAPDLLAGDLAGILDLIQRYQVPVEVYTPEHNAYPYNYMIGSESQRLDALTYLRSCLEAGHALGARCTTISAGHAGYATPRVEVRKRLVRSLRELADHAERLDHLLVLEALTPAESNSCTSADDLVEVLDAVGSPRLAAMCDIVPPFLRHEPITGTLDRLGDRLAHLHIVDSDGVTDTHLVPGEGALPLRELMAELAEAGYAGTATIELVTNYLHEPRLYARRALANLRALMRD</sequence>
<keyword evidence="3" id="KW-1185">Reference proteome</keyword>
<organism evidence="2 3">
    <name type="scientific">Consotaella salsifontis</name>
    <dbReference type="NCBI Taxonomy" id="1365950"/>
    <lineage>
        <taxon>Bacteria</taxon>
        <taxon>Pseudomonadati</taxon>
        <taxon>Pseudomonadota</taxon>
        <taxon>Alphaproteobacteria</taxon>
        <taxon>Hyphomicrobiales</taxon>
        <taxon>Aurantimonadaceae</taxon>
        <taxon>Consotaella</taxon>
    </lineage>
</organism>
<dbReference type="RefSeq" id="WP_078707445.1">
    <property type="nucleotide sequence ID" value="NZ_FUXL01000003.1"/>
</dbReference>
<name>A0A1T4P5C3_9HYPH</name>
<dbReference type="InterPro" id="IPR013022">
    <property type="entry name" value="Xyl_isomerase-like_TIM-brl"/>
</dbReference>
<protein>
    <submittedName>
        <fullName evidence="2">Protein FrlC</fullName>
    </submittedName>
</protein>
<evidence type="ECO:0000259" key="1">
    <source>
        <dbReference type="Pfam" id="PF01261"/>
    </source>
</evidence>
<dbReference type="NCBIfam" id="NF007360">
    <property type="entry name" value="PRK09856.1"/>
    <property type="match status" value="1"/>
</dbReference>
<dbReference type="PANTHER" id="PTHR12110:SF21">
    <property type="entry name" value="XYLOSE ISOMERASE-LIKE TIM BARREL DOMAIN-CONTAINING PROTEIN"/>
    <property type="match status" value="1"/>
</dbReference>
<gene>
    <name evidence="2" type="ORF">SAMN05428963_103347</name>
</gene>
<dbReference type="PANTHER" id="PTHR12110">
    <property type="entry name" value="HYDROXYPYRUVATE ISOMERASE"/>
    <property type="match status" value="1"/>
</dbReference>
<reference evidence="2 3" key="1">
    <citation type="submission" date="2017-02" db="EMBL/GenBank/DDBJ databases">
        <authorList>
            <person name="Peterson S.W."/>
        </authorList>
    </citation>
    <scope>NUCLEOTIDE SEQUENCE [LARGE SCALE GENOMIC DNA]</scope>
    <source>
        <strain evidence="2 3">USBA 369</strain>
    </source>
</reference>
<evidence type="ECO:0000313" key="3">
    <source>
        <dbReference type="Proteomes" id="UP000190135"/>
    </source>
</evidence>
<feature type="domain" description="Xylose isomerase-like TIM barrel" evidence="1">
    <location>
        <begin position="21"/>
        <end position="269"/>
    </location>
</feature>
<accession>A0A1T4P5C3</accession>
<dbReference type="STRING" id="1365950.SAMN05428963_103347"/>
<dbReference type="InterPro" id="IPR036237">
    <property type="entry name" value="Xyl_isomerase-like_sf"/>
</dbReference>
<dbReference type="Pfam" id="PF01261">
    <property type="entry name" value="AP_endonuc_2"/>
    <property type="match status" value="1"/>
</dbReference>
<dbReference type="Gene3D" id="3.20.20.150">
    <property type="entry name" value="Divalent-metal-dependent TIM barrel enzymes"/>
    <property type="match status" value="1"/>
</dbReference>
<dbReference type="SUPFAM" id="SSF51658">
    <property type="entry name" value="Xylose isomerase-like"/>
    <property type="match status" value="1"/>
</dbReference>
<proteinExistence type="predicted"/>
<dbReference type="Proteomes" id="UP000190135">
    <property type="component" value="Unassembled WGS sequence"/>
</dbReference>